<protein>
    <submittedName>
        <fullName evidence="2">Uncharacterized protein</fullName>
    </submittedName>
</protein>
<dbReference type="Proteomes" id="UP001482620">
    <property type="component" value="Unassembled WGS sequence"/>
</dbReference>
<reference evidence="2 3" key="1">
    <citation type="submission" date="2021-06" db="EMBL/GenBank/DDBJ databases">
        <authorList>
            <person name="Palmer J.M."/>
        </authorList>
    </citation>
    <scope>NUCLEOTIDE SEQUENCE [LARGE SCALE GENOMIC DNA]</scope>
    <source>
        <strain evidence="3">if_2019</strain>
        <tissue evidence="2">Muscle</tissue>
    </source>
</reference>
<evidence type="ECO:0000313" key="2">
    <source>
        <dbReference type="EMBL" id="MEQ2251551.1"/>
    </source>
</evidence>
<sequence>MFSDLLLCTTSNLKAARLQQQKTIPGVTSVNKNKKAEAIIHADLPKLDSDRLERHCLLQSPDLKITHHLQDMAQLTEVPKAQPMPRITLHISGDLKRRCNRCKSSSHPQQAIQSSIQHRAHCP</sequence>
<organism evidence="2 3">
    <name type="scientific">Ilyodon furcidens</name>
    <name type="common">goldbreast splitfin</name>
    <dbReference type="NCBI Taxonomy" id="33524"/>
    <lineage>
        <taxon>Eukaryota</taxon>
        <taxon>Metazoa</taxon>
        <taxon>Chordata</taxon>
        <taxon>Craniata</taxon>
        <taxon>Vertebrata</taxon>
        <taxon>Euteleostomi</taxon>
        <taxon>Actinopterygii</taxon>
        <taxon>Neopterygii</taxon>
        <taxon>Teleostei</taxon>
        <taxon>Neoteleostei</taxon>
        <taxon>Acanthomorphata</taxon>
        <taxon>Ovalentaria</taxon>
        <taxon>Atherinomorphae</taxon>
        <taxon>Cyprinodontiformes</taxon>
        <taxon>Goodeidae</taxon>
        <taxon>Ilyodon</taxon>
    </lineage>
</organism>
<accession>A0ABV0V2E5</accession>
<feature type="region of interest" description="Disordered" evidence="1">
    <location>
        <begin position="100"/>
        <end position="123"/>
    </location>
</feature>
<keyword evidence="3" id="KW-1185">Reference proteome</keyword>
<evidence type="ECO:0000256" key="1">
    <source>
        <dbReference type="SAM" id="MobiDB-lite"/>
    </source>
</evidence>
<dbReference type="EMBL" id="JAHRIQ010093623">
    <property type="protein sequence ID" value="MEQ2251551.1"/>
    <property type="molecule type" value="Genomic_DNA"/>
</dbReference>
<proteinExistence type="predicted"/>
<name>A0ABV0V2E5_9TELE</name>
<feature type="compositionally biased region" description="Polar residues" evidence="1">
    <location>
        <begin position="102"/>
        <end position="117"/>
    </location>
</feature>
<comment type="caution">
    <text evidence="2">The sequence shown here is derived from an EMBL/GenBank/DDBJ whole genome shotgun (WGS) entry which is preliminary data.</text>
</comment>
<evidence type="ECO:0000313" key="3">
    <source>
        <dbReference type="Proteomes" id="UP001482620"/>
    </source>
</evidence>
<gene>
    <name evidence="2" type="ORF">ILYODFUR_012126</name>
</gene>